<evidence type="ECO:0000259" key="1">
    <source>
        <dbReference type="Pfam" id="PF07905"/>
    </source>
</evidence>
<comment type="caution">
    <text evidence="2">The sequence shown here is derived from an EMBL/GenBank/DDBJ whole genome shotgun (WGS) entry which is preliminary data.</text>
</comment>
<name>A0A829PLY6_9MYCO</name>
<evidence type="ECO:0000313" key="2">
    <source>
        <dbReference type="EMBL" id="ETZ86571.1"/>
    </source>
</evidence>
<organism evidence="2 3">
    <name type="scientific">Mycobacteroides abscessus MAB_030201_1075</name>
    <dbReference type="NCBI Taxonomy" id="1335410"/>
    <lineage>
        <taxon>Bacteria</taxon>
        <taxon>Bacillati</taxon>
        <taxon>Actinomycetota</taxon>
        <taxon>Actinomycetes</taxon>
        <taxon>Mycobacteriales</taxon>
        <taxon>Mycobacteriaceae</taxon>
        <taxon>Mycobacteroides</taxon>
        <taxon>Mycobacteroides abscessus</taxon>
    </lineage>
</organism>
<gene>
    <name evidence="2" type="ORF">L829_0109</name>
</gene>
<reference evidence="2 3" key="1">
    <citation type="submission" date="2014-01" db="EMBL/GenBank/DDBJ databases">
        <authorList>
            <person name="Zelazny A."/>
            <person name="Olivier K."/>
            <person name="Sampaio E.P."/>
            <person name="Holland S.M."/>
            <person name="Tallon L.J."/>
            <person name="Sadzewicz L.K."/>
            <person name="Sengamalay N."/>
            <person name="Fraser C.M."/>
            <person name="Hine E."/>
            <person name="Shefchek K.A."/>
            <person name="Das S.P."/>
            <person name="Shallom S.J."/>
            <person name="Agrawal S."/>
            <person name="Tettelin H."/>
        </authorList>
    </citation>
    <scope>NUCLEOTIDE SEQUENCE [LARGE SCALE GENOMIC DNA]</scope>
    <source>
        <strain evidence="2 3">MAB_030201_1075</strain>
    </source>
</reference>
<sequence length="81" mass="8068">MHMTVAEILALPVVLAGDPQVVGGGSLDRPVRWVHVSDVADLSGLLQGGELVLTTGGPLADPDACTRYLGGLFAAGAAGSS</sequence>
<dbReference type="AlphaFoldDB" id="A0A829PLY6"/>
<proteinExistence type="predicted"/>
<dbReference type="Proteomes" id="UP000019854">
    <property type="component" value="Unassembled WGS sequence"/>
</dbReference>
<dbReference type="Pfam" id="PF07905">
    <property type="entry name" value="PucR"/>
    <property type="match status" value="1"/>
</dbReference>
<dbReference type="InterPro" id="IPR012914">
    <property type="entry name" value="PucR_dom"/>
</dbReference>
<protein>
    <submittedName>
        <fullName evidence="2">Purine catabolism regulatory-like family protein</fullName>
    </submittedName>
</protein>
<accession>A0A829PLY6</accession>
<dbReference type="EMBL" id="JAOX01000001">
    <property type="protein sequence ID" value="ETZ86571.1"/>
    <property type="molecule type" value="Genomic_DNA"/>
</dbReference>
<feature type="domain" description="Purine catabolism PurC-like" evidence="1">
    <location>
        <begin position="7"/>
        <end position="79"/>
    </location>
</feature>
<evidence type="ECO:0000313" key="3">
    <source>
        <dbReference type="Proteomes" id="UP000019854"/>
    </source>
</evidence>